<keyword evidence="4 5" id="KW-0472">Membrane</keyword>
<accession>A0ABP3X3P2</accession>
<evidence type="ECO:0000313" key="8">
    <source>
        <dbReference type="Proteomes" id="UP001500359"/>
    </source>
</evidence>
<keyword evidence="8" id="KW-1185">Reference proteome</keyword>
<evidence type="ECO:0000256" key="1">
    <source>
        <dbReference type="ARBA" id="ARBA00022475"/>
    </source>
</evidence>
<evidence type="ECO:0000256" key="4">
    <source>
        <dbReference type="ARBA" id="ARBA00023136"/>
    </source>
</evidence>
<organism evidence="7 8">
    <name type="scientific">Aliiglaciecola litoralis</name>
    <dbReference type="NCBI Taxonomy" id="582857"/>
    <lineage>
        <taxon>Bacteria</taxon>
        <taxon>Pseudomonadati</taxon>
        <taxon>Pseudomonadota</taxon>
        <taxon>Gammaproteobacteria</taxon>
        <taxon>Alteromonadales</taxon>
        <taxon>Alteromonadaceae</taxon>
        <taxon>Aliiglaciecola</taxon>
    </lineage>
</organism>
<evidence type="ECO:0000256" key="3">
    <source>
        <dbReference type="ARBA" id="ARBA00022989"/>
    </source>
</evidence>
<evidence type="ECO:0000256" key="5">
    <source>
        <dbReference type="SAM" id="Phobius"/>
    </source>
</evidence>
<evidence type="ECO:0000259" key="6">
    <source>
        <dbReference type="Pfam" id="PF06305"/>
    </source>
</evidence>
<dbReference type="RefSeq" id="WP_343861571.1">
    <property type="nucleotide sequence ID" value="NZ_BAAAFD010000010.1"/>
</dbReference>
<protein>
    <recommendedName>
        <fullName evidence="6">Lipopolysaccharide assembly protein A domain-containing protein</fullName>
    </recommendedName>
</protein>
<evidence type="ECO:0000313" key="7">
    <source>
        <dbReference type="EMBL" id="GAA0859020.1"/>
    </source>
</evidence>
<dbReference type="InterPro" id="IPR010445">
    <property type="entry name" value="LapA_dom"/>
</dbReference>
<keyword evidence="3 5" id="KW-1133">Transmembrane helix</keyword>
<dbReference type="Proteomes" id="UP001500359">
    <property type="component" value="Unassembled WGS sequence"/>
</dbReference>
<gene>
    <name evidence="7" type="ORF">GCM10009114_30870</name>
</gene>
<name>A0ABP3X3P2_9ALTE</name>
<feature type="transmembrane region" description="Helical" evidence="5">
    <location>
        <begin position="40"/>
        <end position="58"/>
    </location>
</feature>
<comment type="caution">
    <text evidence="7">The sequence shown here is derived from an EMBL/GenBank/DDBJ whole genome shotgun (WGS) entry which is preliminary data.</text>
</comment>
<evidence type="ECO:0000256" key="2">
    <source>
        <dbReference type="ARBA" id="ARBA00022692"/>
    </source>
</evidence>
<dbReference type="EMBL" id="BAAAFD010000010">
    <property type="protein sequence ID" value="GAA0859020.1"/>
    <property type="molecule type" value="Genomic_DNA"/>
</dbReference>
<feature type="domain" description="Lipopolysaccharide assembly protein A" evidence="6">
    <location>
        <begin position="22"/>
        <end position="63"/>
    </location>
</feature>
<sequence length="68" mass="7777">MHKLSKYFIIALIALCAIFVLQNLQTVTVSFLFWEFSLPRAALVCVMLLIGLIIGMLVNSSRRMLFKE</sequence>
<reference evidence="8" key="1">
    <citation type="journal article" date="2019" name="Int. J. Syst. Evol. Microbiol.">
        <title>The Global Catalogue of Microorganisms (GCM) 10K type strain sequencing project: providing services to taxonomists for standard genome sequencing and annotation.</title>
        <authorList>
            <consortium name="The Broad Institute Genomics Platform"/>
            <consortium name="The Broad Institute Genome Sequencing Center for Infectious Disease"/>
            <person name="Wu L."/>
            <person name="Ma J."/>
        </authorList>
    </citation>
    <scope>NUCLEOTIDE SEQUENCE [LARGE SCALE GENOMIC DNA]</scope>
    <source>
        <strain evidence="8">JCM 15896</strain>
    </source>
</reference>
<feature type="transmembrane region" description="Helical" evidence="5">
    <location>
        <begin position="7"/>
        <end position="34"/>
    </location>
</feature>
<keyword evidence="2 5" id="KW-0812">Transmembrane</keyword>
<keyword evidence="1" id="KW-1003">Cell membrane</keyword>
<dbReference type="Pfam" id="PF06305">
    <property type="entry name" value="LapA_dom"/>
    <property type="match status" value="1"/>
</dbReference>
<proteinExistence type="predicted"/>